<dbReference type="EMBL" id="BAABDO010000102">
    <property type="protein sequence ID" value="GAA4152389.1"/>
    <property type="molecule type" value="Genomic_DNA"/>
</dbReference>
<evidence type="ECO:0000313" key="2">
    <source>
        <dbReference type="EMBL" id="GAA4152389.1"/>
    </source>
</evidence>
<reference evidence="3" key="1">
    <citation type="journal article" date="2019" name="Int. J. Syst. Evol. Microbiol.">
        <title>The Global Catalogue of Microorganisms (GCM) 10K type strain sequencing project: providing services to taxonomists for standard genome sequencing and annotation.</title>
        <authorList>
            <consortium name="The Broad Institute Genomics Platform"/>
            <consortium name="The Broad Institute Genome Sequencing Center for Infectious Disease"/>
            <person name="Wu L."/>
            <person name="Ma J."/>
        </authorList>
    </citation>
    <scope>NUCLEOTIDE SEQUENCE [LARGE SCALE GENOMIC DNA]</scope>
    <source>
        <strain evidence="3">JCM 17316</strain>
    </source>
</reference>
<proteinExistence type="predicted"/>
<evidence type="ECO:0000313" key="3">
    <source>
        <dbReference type="Proteomes" id="UP001500266"/>
    </source>
</evidence>
<organism evidence="2 3">
    <name type="scientific">Actinomadura keratinilytica</name>
    <dbReference type="NCBI Taxonomy" id="547461"/>
    <lineage>
        <taxon>Bacteria</taxon>
        <taxon>Bacillati</taxon>
        <taxon>Actinomycetota</taxon>
        <taxon>Actinomycetes</taxon>
        <taxon>Streptosporangiales</taxon>
        <taxon>Thermomonosporaceae</taxon>
        <taxon>Actinomadura</taxon>
    </lineage>
</organism>
<keyword evidence="1" id="KW-0732">Signal</keyword>
<gene>
    <name evidence="2" type="ORF">GCM10022416_50530</name>
</gene>
<name>A0ABP7ZBB2_9ACTN</name>
<feature type="chain" id="PRO_5047245035" evidence="1">
    <location>
        <begin position="31"/>
        <end position="380"/>
    </location>
</feature>
<accession>A0ABP7ZBB2</accession>
<evidence type="ECO:0000256" key="1">
    <source>
        <dbReference type="SAM" id="SignalP"/>
    </source>
</evidence>
<protein>
    <submittedName>
        <fullName evidence="2">Uncharacterized protein</fullName>
    </submittedName>
</protein>
<dbReference type="RefSeq" id="WP_345024100.1">
    <property type="nucleotide sequence ID" value="NZ_BAABDO010000102.1"/>
</dbReference>
<dbReference type="Proteomes" id="UP001500266">
    <property type="component" value="Unassembled WGS sequence"/>
</dbReference>
<comment type="caution">
    <text evidence="2">The sequence shown here is derived from an EMBL/GenBank/DDBJ whole genome shotgun (WGS) entry which is preliminary data.</text>
</comment>
<feature type="signal peptide" evidence="1">
    <location>
        <begin position="1"/>
        <end position="30"/>
    </location>
</feature>
<sequence length="380" mass="41443">MLSGTLTRRLSTLGAVAALAAVPMAAPADAGTGPPGWRIAERSEEPSDIWLSKVVATGPRDAWAFGSMSSDHGPEPVARRWNGRSWTAVTLPAGLNRGISAADASGPRNVWAIGGSEPAGGEAFALRWDGRRWHVTGRWPAHSTIADVEALGPRDVWLFGDALIGPDSIGTWHFDGENWSQVETPIGHLQEASGVASDDVWAIGGSPVHWQGDLLARWDGRTWNEVSVPGLPREDDHWVTFTDIHAVSSHDVWIVGREIRRSGDDHTYAPFAVHFDGSTWQRITPPSHPGVQGLQTVTSDGRGGIWVKPERWDDEGVELLHYRDGRWTAPRLEHPEGLNARVSDVAAVPRSRLAWAVGGLHVPESGDGYWTIWKNHAPRR</sequence>
<keyword evidence="3" id="KW-1185">Reference proteome</keyword>